<dbReference type="SUPFAM" id="SSF52374">
    <property type="entry name" value="Nucleotidylyl transferase"/>
    <property type="match status" value="1"/>
</dbReference>
<dbReference type="RefSeq" id="XP_003058516.1">
    <property type="nucleotide sequence ID" value="XM_003058470.1"/>
</dbReference>
<keyword evidence="8" id="KW-0274">FAD</keyword>
<feature type="domain" description="FAD synthetase" evidence="10">
    <location>
        <begin position="117"/>
        <end position="174"/>
    </location>
</feature>
<evidence type="ECO:0000256" key="9">
    <source>
        <dbReference type="ARBA" id="ARBA00022840"/>
    </source>
</evidence>
<dbReference type="GO" id="GO:0005524">
    <property type="term" value="F:ATP binding"/>
    <property type="evidence" value="ECO:0007669"/>
    <property type="project" value="UniProtKB-KW"/>
</dbReference>
<dbReference type="EMBL" id="GG663739">
    <property type="protein sequence ID" value="EEH56971.1"/>
    <property type="molecule type" value="Genomic_DNA"/>
</dbReference>
<dbReference type="GO" id="GO:0006747">
    <property type="term" value="P:FAD biosynthetic process"/>
    <property type="evidence" value="ECO:0007669"/>
    <property type="project" value="UniProtKB-UniPathway"/>
</dbReference>
<evidence type="ECO:0000256" key="1">
    <source>
        <dbReference type="ARBA" id="ARBA00004726"/>
    </source>
</evidence>
<dbReference type="KEGG" id="mpp:MICPUCDRAFT_47323"/>
<keyword evidence="9" id="KW-0067">ATP-binding</keyword>
<name>C1MTL9_MICPC</name>
<dbReference type="EC" id="2.7.7.2" evidence="2"/>
<dbReference type="OrthoDB" id="414641at2759"/>
<protein>
    <recommendedName>
        <fullName evidence="2">FAD synthase</fullName>
        <ecNumber evidence="2">2.7.7.2</ecNumber>
    </recommendedName>
</protein>
<accession>C1MTL9</accession>
<evidence type="ECO:0000313" key="11">
    <source>
        <dbReference type="EMBL" id="EEH56971.1"/>
    </source>
</evidence>
<evidence type="ECO:0000256" key="6">
    <source>
        <dbReference type="ARBA" id="ARBA00022695"/>
    </source>
</evidence>
<evidence type="ECO:0000256" key="2">
    <source>
        <dbReference type="ARBA" id="ARBA00012393"/>
    </source>
</evidence>
<evidence type="ECO:0000256" key="5">
    <source>
        <dbReference type="ARBA" id="ARBA00022679"/>
    </source>
</evidence>
<evidence type="ECO:0000256" key="8">
    <source>
        <dbReference type="ARBA" id="ARBA00022827"/>
    </source>
</evidence>
<keyword evidence="3" id="KW-0285">Flavoprotein</keyword>
<keyword evidence="12" id="KW-1185">Reference proteome</keyword>
<gene>
    <name evidence="11" type="ORF">MICPUCDRAFT_47323</name>
</gene>
<evidence type="ECO:0000256" key="4">
    <source>
        <dbReference type="ARBA" id="ARBA00022643"/>
    </source>
</evidence>
<dbReference type="AlphaFoldDB" id="C1MTL9"/>
<keyword evidence="7" id="KW-0547">Nucleotide-binding</keyword>
<dbReference type="InterPro" id="IPR014729">
    <property type="entry name" value="Rossmann-like_a/b/a_fold"/>
</dbReference>
<evidence type="ECO:0000259" key="10">
    <source>
        <dbReference type="Pfam" id="PF06574"/>
    </source>
</evidence>
<organism evidence="12">
    <name type="scientific">Micromonas pusilla (strain CCMP1545)</name>
    <name type="common">Picoplanktonic green alga</name>
    <dbReference type="NCBI Taxonomy" id="564608"/>
    <lineage>
        <taxon>Eukaryota</taxon>
        <taxon>Viridiplantae</taxon>
        <taxon>Chlorophyta</taxon>
        <taxon>Mamiellophyceae</taxon>
        <taxon>Mamiellales</taxon>
        <taxon>Mamiellaceae</taxon>
        <taxon>Micromonas</taxon>
    </lineage>
</organism>
<comment type="pathway">
    <text evidence="1">Cofactor biosynthesis; FAD biosynthesis; FAD from FMN: step 1/1.</text>
</comment>
<proteinExistence type="predicted"/>
<keyword evidence="5" id="KW-0808">Transferase</keyword>
<dbReference type="GO" id="GO:0003919">
    <property type="term" value="F:FMN adenylyltransferase activity"/>
    <property type="evidence" value="ECO:0007669"/>
    <property type="project" value="UniProtKB-EC"/>
</dbReference>
<dbReference type="Proteomes" id="UP000001876">
    <property type="component" value="Unassembled WGS sequence"/>
</dbReference>
<dbReference type="Gene3D" id="3.40.50.620">
    <property type="entry name" value="HUPs"/>
    <property type="match status" value="1"/>
</dbReference>
<evidence type="ECO:0000256" key="3">
    <source>
        <dbReference type="ARBA" id="ARBA00022630"/>
    </source>
</evidence>
<keyword evidence="6" id="KW-0548">Nucleotidyltransferase</keyword>
<dbReference type="InterPro" id="IPR015864">
    <property type="entry name" value="FAD_synthase"/>
</dbReference>
<dbReference type="OMA" id="KESNIGM"/>
<dbReference type="Pfam" id="PF06574">
    <property type="entry name" value="FAD_syn"/>
    <property type="match status" value="1"/>
</dbReference>
<dbReference type="GeneID" id="9684322"/>
<dbReference type="UniPathway" id="UPA00277">
    <property type="reaction ID" value="UER00407"/>
</dbReference>
<evidence type="ECO:0000256" key="7">
    <source>
        <dbReference type="ARBA" id="ARBA00022741"/>
    </source>
</evidence>
<keyword evidence="4" id="KW-0288">FMN</keyword>
<reference evidence="11 12" key="1">
    <citation type="journal article" date="2009" name="Science">
        <title>Green evolution and dynamic adaptations revealed by genomes of the marine picoeukaryotes Micromonas.</title>
        <authorList>
            <person name="Worden A.Z."/>
            <person name="Lee J.H."/>
            <person name="Mock T."/>
            <person name="Rouze P."/>
            <person name="Simmons M.P."/>
            <person name="Aerts A.L."/>
            <person name="Allen A.E."/>
            <person name="Cuvelier M.L."/>
            <person name="Derelle E."/>
            <person name="Everett M.V."/>
            <person name="Foulon E."/>
            <person name="Grimwood J."/>
            <person name="Gundlach H."/>
            <person name="Henrissat B."/>
            <person name="Napoli C."/>
            <person name="McDonald S.M."/>
            <person name="Parker M.S."/>
            <person name="Rombauts S."/>
            <person name="Salamov A."/>
            <person name="Von Dassow P."/>
            <person name="Badger J.H."/>
            <person name="Coutinho P.M."/>
            <person name="Demir E."/>
            <person name="Dubchak I."/>
            <person name="Gentemann C."/>
            <person name="Eikrem W."/>
            <person name="Gready J.E."/>
            <person name="John U."/>
            <person name="Lanier W."/>
            <person name="Lindquist E.A."/>
            <person name="Lucas S."/>
            <person name="Mayer K.F."/>
            <person name="Moreau H."/>
            <person name="Not F."/>
            <person name="Otillar R."/>
            <person name="Panaud O."/>
            <person name="Pangilinan J."/>
            <person name="Paulsen I."/>
            <person name="Piegu B."/>
            <person name="Poliakov A."/>
            <person name="Robbens S."/>
            <person name="Schmutz J."/>
            <person name="Toulza E."/>
            <person name="Wyss T."/>
            <person name="Zelensky A."/>
            <person name="Zhou K."/>
            <person name="Armbrust E.V."/>
            <person name="Bhattacharya D."/>
            <person name="Goodenough U.W."/>
            <person name="Van de Peer Y."/>
            <person name="Grigoriev I.V."/>
        </authorList>
    </citation>
    <scope>NUCLEOTIDE SEQUENCE [LARGE SCALE GENOMIC DNA]</scope>
    <source>
        <strain evidence="11 12">CCMP1545</strain>
    </source>
</reference>
<evidence type="ECO:0000313" key="12">
    <source>
        <dbReference type="Proteomes" id="UP000001876"/>
    </source>
</evidence>
<dbReference type="GO" id="GO:0009231">
    <property type="term" value="P:riboflavin biosynthetic process"/>
    <property type="evidence" value="ECO:0007669"/>
    <property type="project" value="InterPro"/>
</dbReference>
<dbReference type="eggNOG" id="ENOG502QVVU">
    <property type="taxonomic scope" value="Eukaryota"/>
</dbReference>
<dbReference type="STRING" id="564608.C1MTL9"/>
<sequence length="335" mass="35053">MALTRSARAAAARIVAAASETVSTNFERIAPAADGAKTIVALGKFDAMHRGHARLAAVAAGMGAPYLVSFGGMAEVLGWTPTLPVVATEDRERVCELWRAEGLVSRELREHAIPFAAIRRMSPEEFVKTLKDIGVGGVVAGRNYRFGFKAAGTADTLVDLGEKLDVDVSIVDLLPADIEEDFDCPGGCTPQVSSTRVRACLAAGDVEQCNALLGRPHRLVMSVDDVAADVSFDASDTEIAFALASARNQYPAPGVYAVRAAMREIVEIAGPEGDVRRGAPDANAKDGRASDARMTVSDADVVLDFGVEGVPRELSGGVGGGGGEWVVCVDIISRA</sequence>